<comment type="caution">
    <text evidence="2">The sequence shown here is derived from an EMBL/GenBank/DDBJ whole genome shotgun (WGS) entry which is preliminary data.</text>
</comment>
<dbReference type="Proteomes" id="UP001221142">
    <property type="component" value="Unassembled WGS sequence"/>
</dbReference>
<reference evidence="2" key="1">
    <citation type="submission" date="2023-03" db="EMBL/GenBank/DDBJ databases">
        <title>Massive genome expansion in bonnet fungi (Mycena s.s.) driven by repeated elements and novel gene families across ecological guilds.</title>
        <authorList>
            <consortium name="Lawrence Berkeley National Laboratory"/>
            <person name="Harder C.B."/>
            <person name="Miyauchi S."/>
            <person name="Viragh M."/>
            <person name="Kuo A."/>
            <person name="Thoen E."/>
            <person name="Andreopoulos B."/>
            <person name="Lu D."/>
            <person name="Skrede I."/>
            <person name="Drula E."/>
            <person name="Henrissat B."/>
            <person name="Morin E."/>
            <person name="Kohler A."/>
            <person name="Barry K."/>
            <person name="LaButti K."/>
            <person name="Morin E."/>
            <person name="Salamov A."/>
            <person name="Lipzen A."/>
            <person name="Mereny Z."/>
            <person name="Hegedus B."/>
            <person name="Baldrian P."/>
            <person name="Stursova M."/>
            <person name="Weitz H."/>
            <person name="Taylor A."/>
            <person name="Grigoriev I.V."/>
            <person name="Nagy L.G."/>
            <person name="Martin F."/>
            <person name="Kauserud H."/>
        </authorList>
    </citation>
    <scope>NUCLEOTIDE SEQUENCE</scope>
    <source>
        <strain evidence="2">9284</strain>
    </source>
</reference>
<name>A0AAD7BGV4_9AGAR</name>
<evidence type="ECO:0000313" key="3">
    <source>
        <dbReference type="Proteomes" id="UP001221142"/>
    </source>
</evidence>
<keyword evidence="3" id="KW-1185">Reference proteome</keyword>
<dbReference type="EMBL" id="JARKIF010000017">
    <property type="protein sequence ID" value="KAJ7620332.1"/>
    <property type="molecule type" value="Genomic_DNA"/>
</dbReference>
<feature type="compositionally biased region" description="Low complexity" evidence="1">
    <location>
        <begin position="92"/>
        <end position="103"/>
    </location>
</feature>
<dbReference type="AlphaFoldDB" id="A0AAD7BGV4"/>
<evidence type="ECO:0000313" key="2">
    <source>
        <dbReference type="EMBL" id="KAJ7620332.1"/>
    </source>
</evidence>
<proteinExistence type="predicted"/>
<protein>
    <submittedName>
        <fullName evidence="2">Uncharacterized protein</fullName>
    </submittedName>
</protein>
<evidence type="ECO:0000256" key="1">
    <source>
        <dbReference type="SAM" id="MobiDB-lite"/>
    </source>
</evidence>
<accession>A0AAD7BGV4</accession>
<gene>
    <name evidence="2" type="ORF">FB45DRAFT_1033011</name>
</gene>
<organism evidence="2 3">
    <name type="scientific">Roridomyces roridus</name>
    <dbReference type="NCBI Taxonomy" id="1738132"/>
    <lineage>
        <taxon>Eukaryota</taxon>
        <taxon>Fungi</taxon>
        <taxon>Dikarya</taxon>
        <taxon>Basidiomycota</taxon>
        <taxon>Agaricomycotina</taxon>
        <taxon>Agaricomycetes</taxon>
        <taxon>Agaricomycetidae</taxon>
        <taxon>Agaricales</taxon>
        <taxon>Marasmiineae</taxon>
        <taxon>Mycenaceae</taxon>
        <taxon>Roridomyces</taxon>
    </lineage>
</organism>
<sequence length="195" mass="21212">MLKLFQSLAGRIWPGAGSGGQMHTYELEDLPPSTIRFYGTSDGLQAFVAPPGVQAPQKIIPKPPKLSAKPSLVQRTTRTSHRSRPYVNPRNSSSPAPSDPAAVAPRLKYDDDQISTSSAGHGIMPSPYMREIRGHAQRTNNALLLGPLHRRLSAHLETLIQNPGLLLDSDASWETATLDTVDAKVSEIHGMNEFT</sequence>
<feature type="region of interest" description="Disordered" evidence="1">
    <location>
        <begin position="55"/>
        <end position="103"/>
    </location>
</feature>